<sequence length="46" mass="4937">MGASIGRFGSGLNTRLSIVVPGEKTPATALNLCRRFIRACCVCMQH</sequence>
<protein>
    <submittedName>
        <fullName evidence="1">Uncharacterized protein</fullName>
    </submittedName>
</protein>
<evidence type="ECO:0000313" key="1">
    <source>
        <dbReference type="EMBL" id="EJI85891.1"/>
    </source>
</evidence>
<gene>
    <name evidence="1" type="ORF">AEST_12930</name>
</gene>
<evidence type="ECO:0000313" key="2">
    <source>
        <dbReference type="Proteomes" id="UP000012043"/>
    </source>
</evidence>
<organism evidence="1 2">
    <name type="scientific">Alishewanella aestuarii B11</name>
    <dbReference type="NCBI Taxonomy" id="1197174"/>
    <lineage>
        <taxon>Bacteria</taxon>
        <taxon>Pseudomonadati</taxon>
        <taxon>Pseudomonadota</taxon>
        <taxon>Gammaproteobacteria</taxon>
        <taxon>Alteromonadales</taxon>
        <taxon>Alteromonadaceae</taxon>
        <taxon>Alishewanella</taxon>
    </lineage>
</organism>
<reference evidence="1 2" key="1">
    <citation type="journal article" date="2012" name="J. Bacteriol.">
        <title>Genome Sequence of Pectin-Degrading Alishewanella aestuarii Strain B11T, Isolated from Tidal Flat Sediment.</title>
        <authorList>
            <person name="Jung J."/>
            <person name="Choi S."/>
            <person name="Chun J."/>
            <person name="Park W."/>
        </authorList>
    </citation>
    <scope>NUCLEOTIDE SEQUENCE [LARGE SCALE GENOMIC DNA]</scope>
    <source>
        <strain evidence="1 2">B11</strain>
    </source>
</reference>
<dbReference type="AlphaFoldDB" id="J1QK00"/>
<name>J1QK00_9ALTE</name>
<proteinExistence type="predicted"/>
<dbReference type="PATRIC" id="fig|1197174.4.peg.1265"/>
<comment type="caution">
    <text evidence="1">The sequence shown here is derived from an EMBL/GenBank/DDBJ whole genome shotgun (WGS) entry which is preliminary data.</text>
</comment>
<keyword evidence="2" id="KW-1185">Reference proteome</keyword>
<accession>J1QK00</accession>
<dbReference type="EMBL" id="ALAB01000011">
    <property type="protein sequence ID" value="EJI85891.1"/>
    <property type="molecule type" value="Genomic_DNA"/>
</dbReference>
<dbReference type="Proteomes" id="UP000012043">
    <property type="component" value="Unassembled WGS sequence"/>
</dbReference>